<sequence>MCDFKIESEFVLIGSYAIQEVKWSMKKLIANRKMNKYSIIAYPKAVTASRSRLAEKICKYPYVCQYICFQNAFVAFGLSCAPRAIKMDMEKKYGWQETILGEMSGQVSRTAASCGSPHACFMVECMNSQKDVCINMINQHMCIKKKADLKYRIAMHNVFPITDNIPGHIMCTRAADAHAWTDYLDKFGITGLLKIRASIRLGAAVWPIALILKKTAN</sequence>
<name>A0A177WSJ8_BATDL</name>
<accession>A0A177WSJ8</accession>
<dbReference type="Proteomes" id="UP000077115">
    <property type="component" value="Unassembled WGS sequence"/>
</dbReference>
<dbReference type="AlphaFoldDB" id="A0A177WSJ8"/>
<protein>
    <submittedName>
        <fullName evidence="1">Uncharacterized protein</fullName>
    </submittedName>
</protein>
<evidence type="ECO:0000313" key="2">
    <source>
        <dbReference type="Proteomes" id="UP000077115"/>
    </source>
</evidence>
<dbReference type="EMBL" id="DS022309">
    <property type="protein sequence ID" value="OAJ43089.1"/>
    <property type="molecule type" value="Genomic_DNA"/>
</dbReference>
<proteinExistence type="predicted"/>
<reference evidence="1 2" key="2">
    <citation type="submission" date="2016-05" db="EMBL/GenBank/DDBJ databases">
        <title>Lineage-specific infection strategies underlie the spectrum of fungal disease in amphibians.</title>
        <authorList>
            <person name="Cuomo C.A."/>
            <person name="Farrer R.A."/>
            <person name="James T."/>
            <person name="Longcore J."/>
            <person name="Birren B."/>
        </authorList>
    </citation>
    <scope>NUCLEOTIDE SEQUENCE [LARGE SCALE GENOMIC DNA]</scope>
    <source>
        <strain evidence="1 2">JEL423</strain>
    </source>
</reference>
<gene>
    <name evidence="1" type="ORF">BDEG_26473</name>
</gene>
<dbReference type="VEuPathDB" id="FungiDB:BDEG_26473"/>
<evidence type="ECO:0000313" key="1">
    <source>
        <dbReference type="EMBL" id="OAJ43089.1"/>
    </source>
</evidence>
<organism evidence="1 2">
    <name type="scientific">Batrachochytrium dendrobatidis (strain JEL423)</name>
    <dbReference type="NCBI Taxonomy" id="403673"/>
    <lineage>
        <taxon>Eukaryota</taxon>
        <taxon>Fungi</taxon>
        <taxon>Fungi incertae sedis</taxon>
        <taxon>Chytridiomycota</taxon>
        <taxon>Chytridiomycota incertae sedis</taxon>
        <taxon>Chytridiomycetes</taxon>
        <taxon>Rhizophydiales</taxon>
        <taxon>Rhizophydiales incertae sedis</taxon>
        <taxon>Batrachochytrium</taxon>
    </lineage>
</organism>
<reference evidence="1 2" key="1">
    <citation type="submission" date="2006-10" db="EMBL/GenBank/DDBJ databases">
        <title>The Genome Sequence of Batrachochytrium dendrobatidis JEL423.</title>
        <authorList>
            <consortium name="The Broad Institute Genome Sequencing Platform"/>
            <person name="Birren B."/>
            <person name="Lander E."/>
            <person name="Galagan J."/>
            <person name="Cuomo C."/>
            <person name="Devon K."/>
            <person name="Jaffe D."/>
            <person name="Butler J."/>
            <person name="Alvarez P."/>
            <person name="Gnerre S."/>
            <person name="Grabherr M."/>
            <person name="Kleber M."/>
            <person name="Mauceli E."/>
            <person name="Brockman W."/>
            <person name="Young S."/>
            <person name="LaButti K."/>
            <person name="Sykes S."/>
            <person name="DeCaprio D."/>
            <person name="Crawford M."/>
            <person name="Koehrsen M."/>
            <person name="Engels R."/>
            <person name="Montgomery P."/>
            <person name="Pearson M."/>
            <person name="Howarth C."/>
            <person name="Larson L."/>
            <person name="White J."/>
            <person name="O'Leary S."/>
            <person name="Kodira C."/>
            <person name="Zeng Q."/>
            <person name="Yandava C."/>
            <person name="Alvarado L."/>
            <person name="Longcore J."/>
            <person name="James T."/>
        </authorList>
    </citation>
    <scope>NUCLEOTIDE SEQUENCE [LARGE SCALE GENOMIC DNA]</scope>
    <source>
        <strain evidence="1 2">JEL423</strain>
    </source>
</reference>